<evidence type="ECO:0000313" key="2">
    <source>
        <dbReference type="EMBL" id="MDL5354216.1"/>
    </source>
</evidence>
<evidence type="ECO:0000313" key="3">
    <source>
        <dbReference type="Proteomes" id="UP001224739"/>
    </source>
</evidence>
<sequence>MKSKITRYLSLFVIISIISLATILFLFIIFNKTSITVTQSYLMIGSVIFSLIVLFFLSRYLKPNIIMDIEANDKKDKINKKNDRVNDWNKYIKENYSFTYKSKLSIQLLIGSPLSIEKLTPNLTTDIWQENNGTLLIYGGDIHQPIDENLIQDLKQLRRRRPLDAVIWVSENSLSQQPLGHSLFNHLNPANTDTASRYFHQLFRQLRWQAPIWLWNVSNSGEITADETPTVLYSAPLKATSETLSNNLKTLLPALVEQGTHAVFAQSNTYLFTGVSPFSTT</sequence>
<reference evidence="2" key="1">
    <citation type="submission" date="2023-06" db="EMBL/GenBank/DDBJ databases">
        <title>Acute promotion of culturable opportunistic pathogens and persistent increase of antibiotic resistance following antibiotic exposure in mouse gut microbiota.</title>
        <authorList>
            <person name="Li L."/>
            <person name="Wang B."/>
            <person name="Sun Y."/>
            <person name="Wang M."/>
            <person name="Xu H."/>
        </authorList>
    </citation>
    <scope>NUCLEOTIDE SEQUENCE</scope>
    <source>
        <strain evidence="2">EPA10_1</strain>
    </source>
</reference>
<keyword evidence="1" id="KW-1133">Transmembrane helix</keyword>
<dbReference type="Proteomes" id="UP001224739">
    <property type="component" value="Unassembled WGS sequence"/>
</dbReference>
<name>A0AAW7CR54_9GAMM</name>
<feature type="transmembrane region" description="Helical" evidence="1">
    <location>
        <begin position="41"/>
        <end position="61"/>
    </location>
</feature>
<evidence type="ECO:0000256" key="1">
    <source>
        <dbReference type="SAM" id="Phobius"/>
    </source>
</evidence>
<feature type="transmembrane region" description="Helical" evidence="1">
    <location>
        <begin position="7"/>
        <end position="29"/>
    </location>
</feature>
<dbReference type="RefSeq" id="WP_286038877.1">
    <property type="nucleotide sequence ID" value="NZ_JASVWJ010000002.1"/>
</dbReference>
<accession>A0AAW7CR54</accession>
<comment type="caution">
    <text evidence="2">The sequence shown here is derived from an EMBL/GenBank/DDBJ whole genome shotgun (WGS) entry which is preliminary data.</text>
</comment>
<keyword evidence="1" id="KW-0472">Membrane</keyword>
<protein>
    <recommendedName>
        <fullName evidence="4">Type VI secretion protein VasK</fullName>
    </recommendedName>
</protein>
<keyword evidence="1" id="KW-0812">Transmembrane</keyword>
<organism evidence="2 3">
    <name type="scientific">Proteus faecis</name>
    <dbReference type="NCBI Taxonomy" id="2050967"/>
    <lineage>
        <taxon>Bacteria</taxon>
        <taxon>Pseudomonadati</taxon>
        <taxon>Pseudomonadota</taxon>
        <taxon>Gammaproteobacteria</taxon>
        <taxon>Enterobacterales</taxon>
        <taxon>Morganellaceae</taxon>
        <taxon>Proteus</taxon>
    </lineage>
</organism>
<dbReference type="GeneID" id="83611740"/>
<dbReference type="AlphaFoldDB" id="A0AAW7CR54"/>
<dbReference type="EMBL" id="JASVWL010000002">
    <property type="protein sequence ID" value="MDL5354216.1"/>
    <property type="molecule type" value="Genomic_DNA"/>
</dbReference>
<proteinExistence type="predicted"/>
<evidence type="ECO:0008006" key="4">
    <source>
        <dbReference type="Google" id="ProtNLM"/>
    </source>
</evidence>
<gene>
    <name evidence="2" type="ORF">QSH02_05070</name>
</gene>